<reference evidence="10 11" key="1">
    <citation type="submission" date="2017-01" db="EMBL/GenBank/DDBJ databases">
        <authorList>
            <person name="Mah S.A."/>
            <person name="Swanson W.J."/>
            <person name="Moy G.W."/>
            <person name="Vacquier V.D."/>
        </authorList>
    </citation>
    <scope>NUCLEOTIDE SEQUENCE [LARGE SCALE GENOMIC DNA]</scope>
    <source>
        <strain evidence="10 11">GSMNP</strain>
    </source>
</reference>
<feature type="compositionally biased region" description="Basic and acidic residues" evidence="8">
    <location>
        <begin position="2501"/>
        <end position="2512"/>
    </location>
</feature>
<evidence type="ECO:0000256" key="7">
    <source>
        <dbReference type="SAM" id="Coils"/>
    </source>
</evidence>
<dbReference type="InterPro" id="IPR056474">
    <property type="entry name" value="SEN1_barrel"/>
</dbReference>
<dbReference type="PANTHER" id="PTHR10887">
    <property type="entry name" value="DNA2/NAM7 HELICASE FAMILY"/>
    <property type="match status" value="1"/>
</dbReference>
<feature type="region of interest" description="Disordered" evidence="8">
    <location>
        <begin position="2811"/>
        <end position="2905"/>
    </location>
</feature>
<dbReference type="GO" id="GO:0016787">
    <property type="term" value="F:hydrolase activity"/>
    <property type="evidence" value="ECO:0007669"/>
    <property type="project" value="UniProtKB-UniRule"/>
</dbReference>
<evidence type="ECO:0000256" key="3">
    <source>
        <dbReference type="ARBA" id="ARBA00022801"/>
    </source>
</evidence>
<feature type="region of interest" description="Disordered" evidence="8">
    <location>
        <begin position="1180"/>
        <end position="1210"/>
    </location>
</feature>
<dbReference type="Gene3D" id="3.40.50.300">
    <property type="entry name" value="P-loop containing nucleotide triphosphate hydrolases"/>
    <property type="match status" value="2"/>
</dbReference>
<dbReference type="InterPro" id="IPR027417">
    <property type="entry name" value="P-loop_NTPase"/>
</dbReference>
<accession>A0A1R1Y4B2</accession>
<dbReference type="InterPro" id="IPR014016">
    <property type="entry name" value="UvrD-like_ATP-bd"/>
</dbReference>
<evidence type="ECO:0000256" key="4">
    <source>
        <dbReference type="ARBA" id="ARBA00022806"/>
    </source>
</evidence>
<protein>
    <submittedName>
        <fullName evidence="10">Helicase sen1</fullName>
    </submittedName>
</protein>
<comment type="caution">
    <text evidence="10">The sequence shown here is derived from an EMBL/GenBank/DDBJ whole genome shotgun (WGS) entry which is preliminary data.</text>
</comment>
<evidence type="ECO:0000256" key="1">
    <source>
        <dbReference type="ARBA" id="ARBA00007913"/>
    </source>
</evidence>
<dbReference type="CDD" id="cd18042">
    <property type="entry name" value="DEXXQc_SETX"/>
    <property type="match status" value="1"/>
</dbReference>
<feature type="compositionally biased region" description="Low complexity" evidence="8">
    <location>
        <begin position="2473"/>
        <end position="2483"/>
    </location>
</feature>
<dbReference type="OrthoDB" id="6513042at2759"/>
<sequence>MSDFTQDKVLLNPTLESVRHLLGEKRKLSLNPTICDSFYASTYIYLFKNSPDCWWCTVETTELVMEMLDVFSMEDTPHSLEFKTKMAHQLSKCSSCVIAYQDSLEIIEQRYLKIYEDSSVAEFFSKLSEWDATRLVNKFKNSEFDENILTSIFEALRSPGLILNFPDLYYALELTLEKCILNNSYPKMKSDILFGLSPLSLSSNPLISKWAKKIIKNSEGKYSISLYNSGIKYLLQNIISFLFDPLEYQKSSSKNSIICDSLLKCSQSSNQAIWQSLSSLLNKIDDQSVSRISLDFPNLILCVIKEILHSKSNLSFVLALFKWIFLNYDPINLWEEIGKSLKMVPTDLVLTIINSEFSKSLLNYKDDNDEIFNLDYPSINEISCKKALKRLKGLLGWIEPFTQSVIAYSSSINTPQRPLKPLVNLFFNSLKSLWKDGSDIPIINKSATFLISIYFIQFIINNITAELKPFLSEVLPSILVDISEVVTGESEISECDYLVSCAESLISSVLLSDLDIVYDYCSLNELNLQKPPLQNLLSSSLWLKISKTPSNIELVKVTLFITSNLFMIDYPTNGIDFVGNNAVASSTTKIESDKWFTNFRLNLLNQMVDYIICINSSLKDNNKDESVTFEKSILQPLLRFLVCSEYKLISAVSQIATQSYLHSPKDNNPNITFHGQLGLISQSAKVLAQNHLNVGLRELLVLINEWNHLFNNNIPLSKSSVNIAWLINGFISGLPPFESLSTIFLENIKSETNKSIDNNFADDLNDDNENIPDSKNTSLEEIISNIYNWIEAMIKSIATDESSYKIESYTIINNNVVISQVYSTESVFYSLSTLFDYCKPPEQTSFDISNILLSLMSKWPNSVTILGYEDLILRNLLNLISDLQNSPFTLDYEIVSKFSDSPISKNTMTKNLVESITSMCLNISSKKPDSIDLTNNDFNHPKSDNMNSDINYDDIKDFDIGDELDEFELESLLNSLEKTIPGISNPVISNSNSEIGSDYLQKENNFSSNIPSSDNEKNDEIDIYLPHRISGKKNKALLSDWFQKETDKNKVYDYNKSYKPPTRSKIPSSLISKLNSSGNNTSSRSKFDSTSENASLLNQIKKSTYSSTKDSSNVRRNVIPPIPSYTQKFERPIAEVPRSLSLHSSKTDNNKKHVSHLFDNSDNVITFSRDEFKVNNSSAGVICSSSSSSDSDSSDSSDSREKSNGLKALINTEAAKSAKAGLYSRDSHKRSITFQKDGKKRNIASGLIRPVSRLTEAQIKAREEEIAMKRLMPSLNKLHLIILAWSYEDINKLPPNLPRSLKKVPNSFSSVEEYNNIFEPMLLSECWSQLQRSIEETSELPTFSATIQSRTSVDKFGDISLLLDASDASQWAENDMLVLASESKSGSSKVPSIPNKSRNSKNNFAESIRDRFKNRTTFIAKVQSITYKKSLATVTIRTNFDKVGNARSASIMSLLFVNSKWDALKLLSLVPIHREYAALLSLQYLPPLLLENILRPRMNQAPNHSDDRVNSVMKSYSVNHPQAQAILSSIDRDGFTLIQGPPGTGKTKTILAIISMLITRDPNYKQSTKSTNSDIITPPSNSNSRNGKILVCAPSNAAVDEIVQRLKEGVVDSSGKIFVPKIVRVGQSESINSSVKDLTLDQLVEDQLSRATSLLDSGSTSSINSTDPAVLAITAQNAYKNSLNTQKVLRKQLESIDEERNKARLVEVSLSRSNNTNELIDIQKKISVLSRARNTLLKQLNEQQNQSNQFNKSLDNVRRAIRNQIISHSQIICCTLSGSGHEILASMAKRFETVIIDEAAQSVELSSIIPLKYSPVRCILVGDPNQLPPTVLSREAASFGYEQSLFVRLQQNCPNIVNLLSIQYRMHPEISSFPSKLFYENLLKDGDDMRESKSAAWHNSDLFTPFHFFGVYSREAIGRGHSIYNTDEVNVICSLVLKLISDNPGISFYHRIGIITPYKQQIREFKRTFTNKFGRKVLDSIDFNTVDGFQGQEKDIIFFSCVRSNENGIGFLSDLRRMNVAITRAKNSLFIVADPRAMSSNEKWSMLLESAKSRGMYTDDVKGLLDIKHKGSFIGKNLENLLNEDFDSRKLISPVDNLSTKNNTIAVSVDDSTEIPVSSKNIIPTKSKLSNSISIDLSDDNKEVLSIEDSSFSKPSLMDGTQIIENILSGSVKPKSIIQNTKENDLIDNKPNGNRIKITNSSAPDSSFQVIQTSNKLPPSDVSMNNIEPHSIKRDISLASVTASNESIKKQKFSETVFNNNDYSNDPLLHSSSHYNNYSAPLHDMNHQPLYPLENSGINSNPPINNSFLPVQLNKVNDYENSEQINGFNQGYNNMDFQHSNLPGPFVPNNQYYGNYNPYNISQHPSIINPAYYPPTVPNAQFNYQNIANSTNIAYQTDPSRDTIIGPLTNKTSSNIIVNDNSGTSRNYPSQTSNTISFPSTQSNLEQDHYLNNISIDLKNNEKVLKSDDRVNDNYSNNYNSANKTSTRAENNSKVYSSKYSEYRTSDRDRYNPSDSYNKYHHNSRYDSYRSIYNSESRDRQQSDRSLSKKSSRNRSRSSSSSRYKSFSNRSRSRSPESSRRRPKSPRNSRYDRNYRYDYSSRSRSSSRSNSRRLKSSDGSLTNRKDGASKERESRDSIVYSRYNTNSRREYNTSTHDTSNSLINNELDLDNDISTGNISTKPNNIAPNKINEVKIQKTELISINEVSYTSSSTSDLVSNSNLKRNLDSYSHQPLVDLSTQANDFKLKKDISKDINQPNKVLISEKPTNSDKQNKNKLSSSLDRKIQAITSKVSKGRVISSWAIDSKRSAKMIGVPKGGNSVVQSDVSSSSIPNSIPSRKSQPNTYKDTNQNKPELKLNNSVLPKPNNKPKIKDQNTNRSESANNNTSQANQTSKNVDKTKNNDTSTNSVSIIESAIPIALPAITISPLKDTTNKPTHLRYYSDPPTQPDDYIENEYNPEVKLELKTDGNPQTSQTLESPNIRKGNHIIW</sequence>
<evidence type="ECO:0000256" key="6">
    <source>
        <dbReference type="PROSITE-ProRule" id="PRU00560"/>
    </source>
</evidence>
<feature type="region of interest" description="Disordered" evidence="8">
    <location>
        <begin position="2467"/>
        <end position="2663"/>
    </location>
</feature>
<gene>
    <name evidence="10" type="ORF">AYI70_g3245</name>
</gene>
<feature type="region of interest" description="Disordered" evidence="8">
    <location>
        <begin position="1053"/>
        <end position="1092"/>
    </location>
</feature>
<keyword evidence="7" id="KW-0175">Coiled coil</keyword>
<organism evidence="10 11">
    <name type="scientific">Smittium culicis</name>
    <dbReference type="NCBI Taxonomy" id="133412"/>
    <lineage>
        <taxon>Eukaryota</taxon>
        <taxon>Fungi</taxon>
        <taxon>Fungi incertae sedis</taxon>
        <taxon>Zoopagomycota</taxon>
        <taxon>Kickxellomycotina</taxon>
        <taxon>Harpellomycetes</taxon>
        <taxon>Harpellales</taxon>
        <taxon>Legeriomycetaceae</taxon>
        <taxon>Smittium</taxon>
    </lineage>
</organism>
<feature type="domain" description="UvrD-like helicase ATP-binding" evidence="9">
    <location>
        <begin position="1519"/>
        <end position="1867"/>
    </location>
</feature>
<dbReference type="FunFam" id="3.40.50.300:FF:000326">
    <property type="entry name" value="P-loop containing nucleoside triphosphate hydrolase"/>
    <property type="match status" value="1"/>
</dbReference>
<feature type="compositionally biased region" description="Polar residues" evidence="8">
    <location>
        <begin position="2642"/>
        <end position="2663"/>
    </location>
</feature>
<evidence type="ECO:0000256" key="2">
    <source>
        <dbReference type="ARBA" id="ARBA00022741"/>
    </source>
</evidence>
<feature type="compositionally biased region" description="Polar residues" evidence="8">
    <location>
        <begin position="2484"/>
        <end position="2500"/>
    </location>
</feature>
<evidence type="ECO:0000256" key="5">
    <source>
        <dbReference type="ARBA" id="ARBA00022840"/>
    </source>
</evidence>
<dbReference type="Proteomes" id="UP000187283">
    <property type="component" value="Unassembled WGS sequence"/>
</dbReference>
<dbReference type="PANTHER" id="PTHR10887:SF495">
    <property type="entry name" value="HELICASE SENATAXIN ISOFORM X1-RELATED"/>
    <property type="match status" value="1"/>
</dbReference>
<dbReference type="GO" id="GO:0005694">
    <property type="term" value="C:chromosome"/>
    <property type="evidence" value="ECO:0007669"/>
    <property type="project" value="UniProtKB-ARBA"/>
</dbReference>
<dbReference type="EMBL" id="LSSN01000912">
    <property type="protein sequence ID" value="OMJ21817.1"/>
    <property type="molecule type" value="Genomic_DNA"/>
</dbReference>
<dbReference type="PROSITE" id="PS51198">
    <property type="entry name" value="UVRD_HELICASE_ATP_BIND"/>
    <property type="match status" value="1"/>
</dbReference>
<keyword evidence="5 6" id="KW-0067">ATP-binding</keyword>
<feature type="binding site" evidence="6">
    <location>
        <begin position="1540"/>
        <end position="1547"/>
    </location>
    <ligand>
        <name>ATP</name>
        <dbReference type="ChEBI" id="CHEBI:30616"/>
    </ligand>
</feature>
<dbReference type="GO" id="GO:0001147">
    <property type="term" value="F:transcription termination site sequence-specific DNA binding"/>
    <property type="evidence" value="ECO:0007669"/>
    <property type="project" value="TreeGrafter"/>
</dbReference>
<feature type="region of interest" description="Disordered" evidence="8">
    <location>
        <begin position="2757"/>
        <end position="2782"/>
    </location>
</feature>
<feature type="compositionally biased region" description="Basic and acidic residues" evidence="8">
    <location>
        <begin position="2623"/>
        <end position="2636"/>
    </location>
</feature>
<feature type="compositionally biased region" description="Polar residues" evidence="8">
    <location>
        <begin position="2876"/>
        <end position="2894"/>
    </location>
</feature>
<feature type="compositionally biased region" description="Basic and acidic residues" evidence="8">
    <location>
        <begin position="2536"/>
        <end position="2547"/>
    </location>
</feature>
<dbReference type="SUPFAM" id="SSF52540">
    <property type="entry name" value="P-loop containing nucleoside triphosphate hydrolases"/>
    <property type="match status" value="1"/>
</dbReference>
<dbReference type="Pfam" id="PF23576">
    <property type="entry name" value="SEN1_barrel"/>
    <property type="match status" value="1"/>
</dbReference>
<feature type="compositionally biased region" description="Low complexity" evidence="8">
    <location>
        <begin position="2557"/>
        <end position="2570"/>
    </location>
</feature>
<feature type="compositionally biased region" description="Low complexity" evidence="8">
    <location>
        <begin position="1184"/>
        <end position="1196"/>
    </location>
</feature>
<feature type="coiled-coil region" evidence="7">
    <location>
        <begin position="1726"/>
        <end position="1760"/>
    </location>
</feature>
<evidence type="ECO:0000313" key="10">
    <source>
        <dbReference type="EMBL" id="OMJ21817.1"/>
    </source>
</evidence>
<dbReference type="CDD" id="cd18808">
    <property type="entry name" value="SF1_C_Upf1"/>
    <property type="match status" value="1"/>
</dbReference>
<evidence type="ECO:0000256" key="8">
    <source>
        <dbReference type="SAM" id="MobiDB-lite"/>
    </source>
</evidence>
<dbReference type="GO" id="GO:0005524">
    <property type="term" value="F:ATP binding"/>
    <property type="evidence" value="ECO:0007669"/>
    <property type="project" value="UniProtKB-UniRule"/>
</dbReference>
<evidence type="ECO:0000313" key="11">
    <source>
        <dbReference type="Proteomes" id="UP000187283"/>
    </source>
</evidence>
<dbReference type="Pfam" id="PF13086">
    <property type="entry name" value="AAA_11"/>
    <property type="match status" value="1"/>
</dbReference>
<dbReference type="InterPro" id="IPR041679">
    <property type="entry name" value="DNA2/NAM7-like_C"/>
</dbReference>
<feature type="compositionally biased region" description="Polar residues" evidence="8">
    <location>
        <begin position="2409"/>
        <end position="2441"/>
    </location>
</feature>
<dbReference type="GO" id="GO:0004386">
    <property type="term" value="F:helicase activity"/>
    <property type="evidence" value="ECO:0007669"/>
    <property type="project" value="UniProtKB-UniRule"/>
</dbReference>
<feature type="compositionally biased region" description="Polar residues" evidence="8">
    <location>
        <begin position="2838"/>
        <end position="2861"/>
    </location>
</feature>
<keyword evidence="2 6" id="KW-0547">Nucleotide-binding</keyword>
<feature type="compositionally biased region" description="Low complexity" evidence="8">
    <location>
        <begin position="2819"/>
        <end position="2837"/>
    </location>
</feature>
<dbReference type="STRING" id="133412.A0A1R1Y4B2"/>
<dbReference type="Pfam" id="PF12726">
    <property type="entry name" value="SEN1_N"/>
    <property type="match status" value="1"/>
</dbReference>
<dbReference type="GO" id="GO:0006369">
    <property type="term" value="P:termination of RNA polymerase II transcription"/>
    <property type="evidence" value="ECO:0007669"/>
    <property type="project" value="TreeGrafter"/>
</dbReference>
<feature type="region of interest" description="Disordered" evidence="8">
    <location>
        <begin position="2928"/>
        <end position="2950"/>
    </location>
</feature>
<evidence type="ECO:0000259" key="9">
    <source>
        <dbReference type="PROSITE" id="PS51198"/>
    </source>
</evidence>
<name>A0A1R1Y4B2_9FUNG</name>
<comment type="similarity">
    <text evidence="1">Belongs to the DNA2/NAM7 helicase family.</text>
</comment>
<keyword evidence="11" id="KW-1185">Reference proteome</keyword>
<feature type="compositionally biased region" description="Basic and acidic residues" evidence="8">
    <location>
        <begin position="2589"/>
        <end position="2601"/>
    </location>
</feature>
<feature type="region of interest" description="Disordered" evidence="8">
    <location>
        <begin position="2397"/>
        <end position="2441"/>
    </location>
</feature>
<dbReference type="InterPro" id="IPR047187">
    <property type="entry name" value="SF1_C_Upf1"/>
</dbReference>
<proteinExistence type="inferred from homology"/>
<dbReference type="Pfam" id="PF13087">
    <property type="entry name" value="AAA_12"/>
    <property type="match status" value="1"/>
</dbReference>
<feature type="compositionally biased region" description="Polar residues" evidence="8">
    <location>
        <begin position="1065"/>
        <end position="1092"/>
    </location>
</feature>
<dbReference type="SMART" id="SM00382">
    <property type="entry name" value="AAA"/>
    <property type="match status" value="1"/>
</dbReference>
<dbReference type="InterPro" id="IPR003593">
    <property type="entry name" value="AAA+_ATPase"/>
</dbReference>
<dbReference type="InterPro" id="IPR045055">
    <property type="entry name" value="DNA2/NAM7-like"/>
</dbReference>
<dbReference type="GO" id="GO:0016604">
    <property type="term" value="C:nuclear body"/>
    <property type="evidence" value="ECO:0007669"/>
    <property type="project" value="TreeGrafter"/>
</dbReference>
<dbReference type="InterPro" id="IPR041677">
    <property type="entry name" value="DNA2/NAM7_AAA_11"/>
</dbReference>
<dbReference type="InterPro" id="IPR024481">
    <property type="entry name" value="Helicase_Sen1_N"/>
</dbReference>
<keyword evidence="3 6" id="KW-0378">Hydrolase</keyword>
<keyword evidence="4 6" id="KW-0347">Helicase</keyword>